<organism evidence="1 2">
    <name type="scientific">Linnemannia schmuckeri</name>
    <dbReference type="NCBI Taxonomy" id="64567"/>
    <lineage>
        <taxon>Eukaryota</taxon>
        <taxon>Fungi</taxon>
        <taxon>Fungi incertae sedis</taxon>
        <taxon>Mucoromycota</taxon>
        <taxon>Mortierellomycotina</taxon>
        <taxon>Mortierellomycetes</taxon>
        <taxon>Mortierellales</taxon>
        <taxon>Mortierellaceae</taxon>
        <taxon>Linnemannia</taxon>
    </lineage>
</organism>
<protein>
    <submittedName>
        <fullName evidence="1">Uncharacterized protein</fullName>
    </submittedName>
</protein>
<dbReference type="Proteomes" id="UP000748756">
    <property type="component" value="Unassembled WGS sequence"/>
</dbReference>
<gene>
    <name evidence="1" type="ORF">BG015_006648</name>
</gene>
<name>A0A9P5VBT4_9FUNG</name>
<proteinExistence type="predicted"/>
<comment type="caution">
    <text evidence="1">The sequence shown here is derived from an EMBL/GenBank/DDBJ whole genome shotgun (WGS) entry which is preliminary data.</text>
</comment>
<accession>A0A9P5VBT4</accession>
<reference evidence="1" key="1">
    <citation type="journal article" date="2020" name="Fungal Divers.">
        <title>Resolving the Mortierellaceae phylogeny through synthesis of multi-gene phylogenetics and phylogenomics.</title>
        <authorList>
            <person name="Vandepol N."/>
            <person name="Liber J."/>
            <person name="Desiro A."/>
            <person name="Na H."/>
            <person name="Kennedy M."/>
            <person name="Barry K."/>
            <person name="Grigoriev I.V."/>
            <person name="Miller A.N."/>
            <person name="O'Donnell K."/>
            <person name="Stajich J.E."/>
            <person name="Bonito G."/>
        </authorList>
    </citation>
    <scope>NUCLEOTIDE SEQUENCE</scope>
    <source>
        <strain evidence="1">NRRL 6426</strain>
    </source>
</reference>
<keyword evidence="2" id="KW-1185">Reference proteome</keyword>
<evidence type="ECO:0000313" key="1">
    <source>
        <dbReference type="EMBL" id="KAF9151460.1"/>
    </source>
</evidence>
<dbReference type="EMBL" id="JAAAUQ010000320">
    <property type="protein sequence ID" value="KAF9151460.1"/>
    <property type="molecule type" value="Genomic_DNA"/>
</dbReference>
<dbReference type="AlphaFoldDB" id="A0A9P5VBT4"/>
<sequence>MYAEKAAAKTKVEEEKLAAEIEAAHITAEEKTAEDKTVRDEATEKQNTLGCSFSGAPKAIKNSNHDLHRNKVSKRTNYPLKIIVWSPKNKAPAWHITTIHPAHNTHAFQSGTQEFNRIDKQLSDEMHAMIASFDGRFDLEQTIFLLNKDWSDKILDRRIVVNAIQKAKIKASRYNGSEAVELYRTLQGKAHQDKN</sequence>
<evidence type="ECO:0000313" key="2">
    <source>
        <dbReference type="Proteomes" id="UP000748756"/>
    </source>
</evidence>